<organism evidence="2 3">
    <name type="scientific">Emericella nidulans (strain FGSC A4 / ATCC 38163 / CBS 112.46 / NRRL 194 / M139)</name>
    <name type="common">Aspergillus nidulans</name>
    <dbReference type="NCBI Taxonomy" id="227321"/>
    <lineage>
        <taxon>Eukaryota</taxon>
        <taxon>Fungi</taxon>
        <taxon>Dikarya</taxon>
        <taxon>Ascomycota</taxon>
        <taxon>Pezizomycotina</taxon>
        <taxon>Eurotiomycetes</taxon>
        <taxon>Eurotiomycetidae</taxon>
        <taxon>Eurotiales</taxon>
        <taxon>Aspergillaceae</taxon>
        <taxon>Aspergillus</taxon>
        <taxon>Aspergillus subgen. Nidulantes</taxon>
    </lineage>
</organism>
<accession>Q5BCH4</accession>
<reference evidence="3" key="2">
    <citation type="journal article" date="2009" name="Fungal Genet. Biol.">
        <title>The 2008 update of the Aspergillus nidulans genome annotation: a community effort.</title>
        <authorList>
            <person name="Wortman J.R."/>
            <person name="Gilsenan J.M."/>
            <person name="Joardar V."/>
            <person name="Deegan J."/>
            <person name="Clutterbuck J."/>
            <person name="Andersen M.R."/>
            <person name="Archer D."/>
            <person name="Bencina M."/>
            <person name="Braus G."/>
            <person name="Coutinho P."/>
            <person name="von Dohren H."/>
            <person name="Doonan J."/>
            <person name="Driessen A.J."/>
            <person name="Durek P."/>
            <person name="Espeso E."/>
            <person name="Fekete E."/>
            <person name="Flipphi M."/>
            <person name="Estrada C.G."/>
            <person name="Geysens S."/>
            <person name="Goldman G."/>
            <person name="de Groot P.W."/>
            <person name="Hansen K."/>
            <person name="Harris S.D."/>
            <person name="Heinekamp T."/>
            <person name="Helmstaedt K."/>
            <person name="Henrissat B."/>
            <person name="Hofmann G."/>
            <person name="Homan T."/>
            <person name="Horio T."/>
            <person name="Horiuchi H."/>
            <person name="James S."/>
            <person name="Jones M."/>
            <person name="Karaffa L."/>
            <person name="Karanyi Z."/>
            <person name="Kato M."/>
            <person name="Keller N."/>
            <person name="Kelly D.E."/>
            <person name="Kiel J.A."/>
            <person name="Kim J.M."/>
            <person name="van der Klei I.J."/>
            <person name="Klis F.M."/>
            <person name="Kovalchuk A."/>
            <person name="Krasevec N."/>
            <person name="Kubicek C.P."/>
            <person name="Liu B."/>
            <person name="Maccabe A."/>
            <person name="Meyer V."/>
            <person name="Mirabito P."/>
            <person name="Miskei M."/>
            <person name="Mos M."/>
            <person name="Mullins J."/>
            <person name="Nelson D.R."/>
            <person name="Nielsen J."/>
            <person name="Oakley B.R."/>
            <person name="Osmani S.A."/>
            <person name="Pakula T."/>
            <person name="Paszewski A."/>
            <person name="Paulsen I."/>
            <person name="Pilsyk S."/>
            <person name="Pocsi I."/>
            <person name="Punt P.J."/>
            <person name="Ram A.F."/>
            <person name="Ren Q."/>
            <person name="Robellet X."/>
            <person name="Robson G."/>
            <person name="Seiboth B."/>
            <person name="van Solingen P."/>
            <person name="Specht T."/>
            <person name="Sun J."/>
            <person name="Taheri-Talesh N."/>
            <person name="Takeshita N."/>
            <person name="Ussery D."/>
            <person name="vanKuyk P.A."/>
            <person name="Visser H."/>
            <person name="van de Vondervoort P.J."/>
            <person name="de Vries R.P."/>
            <person name="Walton J."/>
            <person name="Xiang X."/>
            <person name="Xiong Y."/>
            <person name="Zeng A.P."/>
            <person name="Brandt B.W."/>
            <person name="Cornell M.J."/>
            <person name="van den Hondel C.A."/>
            <person name="Visser J."/>
            <person name="Oliver S.G."/>
            <person name="Turner G."/>
        </authorList>
    </citation>
    <scope>GENOME REANNOTATION</scope>
    <source>
        <strain evidence="3">FGSC A4 / ATCC 38163 / CBS 112.46 / NRRL 194 / M139</strain>
    </source>
</reference>
<dbReference type="GeneID" id="2875128"/>
<dbReference type="VEuPathDB" id="FungiDB:AN1756"/>
<reference evidence="3" key="1">
    <citation type="journal article" date="2005" name="Nature">
        <title>Sequencing of Aspergillus nidulans and comparative analysis with A. fumigatus and A. oryzae.</title>
        <authorList>
            <person name="Galagan J.E."/>
            <person name="Calvo S.E."/>
            <person name="Cuomo C."/>
            <person name="Ma L.J."/>
            <person name="Wortman J.R."/>
            <person name="Batzoglou S."/>
            <person name="Lee S.I."/>
            <person name="Basturkmen M."/>
            <person name="Spevak C.C."/>
            <person name="Clutterbuck J."/>
            <person name="Kapitonov V."/>
            <person name="Jurka J."/>
            <person name="Scazzocchio C."/>
            <person name="Farman M."/>
            <person name="Butler J."/>
            <person name="Purcell S."/>
            <person name="Harris S."/>
            <person name="Braus G.H."/>
            <person name="Draht O."/>
            <person name="Busch S."/>
            <person name="D'Enfert C."/>
            <person name="Bouchier C."/>
            <person name="Goldman G.H."/>
            <person name="Bell-Pedersen D."/>
            <person name="Griffiths-Jones S."/>
            <person name="Doonan J.H."/>
            <person name="Yu J."/>
            <person name="Vienken K."/>
            <person name="Pain A."/>
            <person name="Freitag M."/>
            <person name="Selker E.U."/>
            <person name="Archer D.B."/>
            <person name="Penalva M.A."/>
            <person name="Oakley B.R."/>
            <person name="Momany M."/>
            <person name="Tanaka T."/>
            <person name="Kumagai T."/>
            <person name="Asai K."/>
            <person name="Machida M."/>
            <person name="Nierman W.C."/>
            <person name="Denning D.W."/>
            <person name="Caddick M."/>
            <person name="Hynes M."/>
            <person name="Paoletti M."/>
            <person name="Fischer R."/>
            <person name="Miller B."/>
            <person name="Dyer P."/>
            <person name="Sachs M.S."/>
            <person name="Osmani S.A."/>
            <person name="Birren B.W."/>
        </authorList>
    </citation>
    <scope>NUCLEOTIDE SEQUENCE [LARGE SCALE GENOMIC DNA]</scope>
    <source>
        <strain evidence="3">FGSC A4 / ATCC 38163 / CBS 112.46 / NRRL 194 / M139</strain>
    </source>
</reference>
<dbReference type="OMA" id="EQTRWSC"/>
<dbReference type="EMBL" id="BN001307">
    <property type="protein sequence ID" value="CBF85503.1"/>
    <property type="molecule type" value="Genomic_DNA"/>
</dbReference>
<evidence type="ECO:0000256" key="1">
    <source>
        <dbReference type="SAM" id="Coils"/>
    </source>
</evidence>
<dbReference type="eggNOG" id="ENOG502SPM8">
    <property type="taxonomic scope" value="Eukaryota"/>
</dbReference>
<keyword evidence="1" id="KW-0175">Coiled coil</keyword>
<dbReference type="KEGG" id="ani:ANIA_01756"/>
<proteinExistence type="predicted"/>
<dbReference type="OrthoDB" id="5015991at2759"/>
<name>Q5BCH4_EMENI</name>
<accession>C8VP58</accession>
<dbReference type="AlphaFoldDB" id="Q5BCH4"/>
<keyword evidence="3" id="KW-1185">Reference proteome</keyword>
<protein>
    <submittedName>
        <fullName evidence="2">Uncharacterized protein</fullName>
    </submittedName>
</protein>
<dbReference type="Proteomes" id="UP000000560">
    <property type="component" value="Chromosome VII"/>
</dbReference>
<dbReference type="RefSeq" id="XP_659360.1">
    <property type="nucleotide sequence ID" value="XM_654268.1"/>
</dbReference>
<dbReference type="InParanoid" id="Q5BCH4"/>
<evidence type="ECO:0000313" key="3">
    <source>
        <dbReference type="Proteomes" id="UP000000560"/>
    </source>
</evidence>
<sequence length="111" mass="13417">MCFYNQKRFACGDYCWTNFAYQCNWEYRTGETCGMRLVHATDEDNTTKCRLCEKIMTKVRRRDAELDRLNRWKREGSTLVASMDKSRKLINDLENEINELVKQREDRRKAF</sequence>
<dbReference type="HOGENOM" id="CLU_139299_2_0_1"/>
<gene>
    <name evidence="2" type="ORF">ANIA_01756</name>
</gene>
<evidence type="ECO:0000313" key="2">
    <source>
        <dbReference type="EMBL" id="CBF85503.1"/>
    </source>
</evidence>
<feature type="coiled-coil region" evidence="1">
    <location>
        <begin position="83"/>
        <end position="110"/>
    </location>
</feature>